<feature type="coiled-coil region" evidence="1">
    <location>
        <begin position="37"/>
        <end position="64"/>
    </location>
</feature>
<proteinExistence type="predicted"/>
<feature type="chain" id="PRO_5047000179" evidence="2">
    <location>
        <begin position="41"/>
        <end position="432"/>
    </location>
</feature>
<gene>
    <name evidence="3" type="ORF">NLK58_08165</name>
</gene>
<dbReference type="InterPro" id="IPR010870">
    <property type="entry name" value="Porin_O/P"/>
</dbReference>
<protein>
    <submittedName>
        <fullName evidence="3">OprO/OprP family phosphate-selective porin</fullName>
    </submittedName>
</protein>
<keyword evidence="1" id="KW-0175">Coiled coil</keyword>
<dbReference type="Gene3D" id="2.40.160.10">
    <property type="entry name" value="Porin"/>
    <property type="match status" value="1"/>
</dbReference>
<name>A0ABZ2W5X7_9GAMM</name>
<accession>A0ABZ2W5X7</accession>
<dbReference type="RefSeq" id="WP_227539478.1">
    <property type="nucleotide sequence ID" value="NZ_CP101118.1"/>
</dbReference>
<organism evidence="3 4">
    <name type="scientific">Marinobacter metalliresistant</name>
    <dbReference type="NCBI Taxonomy" id="2961995"/>
    <lineage>
        <taxon>Bacteria</taxon>
        <taxon>Pseudomonadati</taxon>
        <taxon>Pseudomonadota</taxon>
        <taxon>Gammaproteobacteria</taxon>
        <taxon>Pseudomonadales</taxon>
        <taxon>Marinobacteraceae</taxon>
        <taxon>Marinobacter</taxon>
    </lineage>
</organism>
<keyword evidence="2" id="KW-0732">Signal</keyword>
<dbReference type="Pfam" id="PF07396">
    <property type="entry name" value="Porin_O_P"/>
    <property type="match status" value="1"/>
</dbReference>
<evidence type="ECO:0000256" key="2">
    <source>
        <dbReference type="SAM" id="SignalP"/>
    </source>
</evidence>
<dbReference type="EMBL" id="CP101118">
    <property type="protein sequence ID" value="WZF90151.1"/>
    <property type="molecule type" value="Genomic_DNA"/>
</dbReference>
<evidence type="ECO:0000256" key="1">
    <source>
        <dbReference type="SAM" id="Coils"/>
    </source>
</evidence>
<dbReference type="InterPro" id="IPR023614">
    <property type="entry name" value="Porin_dom_sf"/>
</dbReference>
<keyword evidence="4" id="KW-1185">Reference proteome</keyword>
<feature type="signal peptide" evidence="2">
    <location>
        <begin position="1"/>
        <end position="40"/>
    </location>
</feature>
<dbReference type="SUPFAM" id="SSF56935">
    <property type="entry name" value="Porins"/>
    <property type="match status" value="1"/>
</dbReference>
<reference evidence="3 4" key="1">
    <citation type="submission" date="2022-07" db="EMBL/GenBank/DDBJ databases">
        <title>A copper resistant bacterium isolated from sediment samples of deep sea hydrothermal areas.</title>
        <authorList>
            <person name="Zeng X."/>
        </authorList>
    </citation>
    <scope>NUCLEOTIDE SEQUENCE [LARGE SCALE GENOMIC DNA]</scope>
    <source>
        <strain evidence="4">CuT 6</strain>
    </source>
</reference>
<sequence>MAAHIKTIKQKIGSGKIMKKNSTQLAFSIAAALASTTALADSDTQKLEQQLHDLQKEFSDLKKSSIFNLEFGGRVQVDYNYFEGAYNADNGGDPSSDFFPRRIRTYVESEHGDWDHKLLLDFAEGAGEIVLARVRYNGFDNGLKVQVGKLREDISLNALTSSKYINTISRSSVANSMSPFFQWGASAYQYFKDTGFRYAVGAYKNEAFGANGRNNDDGSLALSLTGRLTWQQDLQNGVLHLGSWYSKRDMGGRLLTESFARGEIRNTNTRLVNYAAGGNLVSLNSLQQAGLEAAYQYKGLTVEAEYAARELNTVDPTSILDGELYDGYSLSASYFLDGFQKQYSKGSAVFKQPKGVKNAWELVARLSGTDATSSTQGTEITTYTLGTSYYYSSQVKYMANLIYSEVDGPGANDLVGDEDNGLGFTARIQYLF</sequence>
<dbReference type="Proteomes" id="UP001475781">
    <property type="component" value="Chromosome"/>
</dbReference>
<evidence type="ECO:0000313" key="4">
    <source>
        <dbReference type="Proteomes" id="UP001475781"/>
    </source>
</evidence>
<evidence type="ECO:0000313" key="3">
    <source>
        <dbReference type="EMBL" id="WZF90151.1"/>
    </source>
</evidence>